<protein>
    <submittedName>
        <fullName evidence="2">Uncharacterized protein</fullName>
    </submittedName>
</protein>
<feature type="region of interest" description="Disordered" evidence="1">
    <location>
        <begin position="62"/>
        <end position="82"/>
    </location>
</feature>
<evidence type="ECO:0000256" key="1">
    <source>
        <dbReference type="SAM" id="MobiDB-lite"/>
    </source>
</evidence>
<accession>A0A455SHM2</accession>
<dbReference type="EMBL" id="AP019376">
    <property type="protein sequence ID" value="BBH86429.1"/>
    <property type="molecule type" value="Genomic_DNA"/>
</dbReference>
<gene>
    <name evidence="2" type="ORF">KTC_11800</name>
</gene>
<reference evidence="2" key="1">
    <citation type="submission" date="2018-12" db="EMBL/GenBank/DDBJ databases">
        <title>Novel natural products biosynthetic potential of the class Ktedonobacteria.</title>
        <authorList>
            <person name="Zheng Y."/>
            <person name="Saitou A."/>
            <person name="Wang C.M."/>
            <person name="Toyoda A."/>
            <person name="Minakuchi Y."/>
            <person name="Sekiguchi Y."/>
            <person name="Ueda K."/>
            <person name="Takano H."/>
            <person name="Sakai Y."/>
            <person name="Yokota A."/>
            <person name="Yabe S."/>
        </authorList>
    </citation>
    <scope>NUCLEOTIDE SEQUENCE</scope>
    <source>
        <strain evidence="2">COM3</strain>
    </source>
</reference>
<feature type="compositionally biased region" description="Basic and acidic residues" evidence="1">
    <location>
        <begin position="71"/>
        <end position="82"/>
    </location>
</feature>
<dbReference type="AlphaFoldDB" id="A0A455SHM2"/>
<evidence type="ECO:0000313" key="2">
    <source>
        <dbReference type="EMBL" id="BBH86429.1"/>
    </source>
</evidence>
<sequence>MLEEERDTAYAVSRVGYGMSPTSIGKTKVSLTFPLYATCNGCGKDYYLMCPEEGDGSVHRASATGISAQRGTDRRGSDRKEKPLHVMPVLLKNIEWVDH</sequence>
<name>A0A455SHM2_9CHLR</name>
<proteinExistence type="predicted"/>
<organism evidence="2">
    <name type="scientific">Thermosporothrix sp. COM3</name>
    <dbReference type="NCBI Taxonomy" id="2490863"/>
    <lineage>
        <taxon>Bacteria</taxon>
        <taxon>Bacillati</taxon>
        <taxon>Chloroflexota</taxon>
        <taxon>Ktedonobacteria</taxon>
        <taxon>Ktedonobacterales</taxon>
        <taxon>Thermosporotrichaceae</taxon>
        <taxon>Thermosporothrix</taxon>
    </lineage>
</organism>